<dbReference type="SFLD" id="SFLDG01383">
    <property type="entry name" value="cyclic_pyranopterin_phosphate"/>
    <property type="match status" value="1"/>
</dbReference>
<evidence type="ECO:0000256" key="2">
    <source>
        <dbReference type="ARBA" id="ARBA00022485"/>
    </source>
</evidence>
<feature type="binding site" evidence="12">
    <location>
        <position position="61"/>
    </location>
    <ligand>
        <name>[4Fe-4S] cluster</name>
        <dbReference type="ChEBI" id="CHEBI:49883"/>
        <label>1</label>
        <note>4Fe-4S-S-AdoMet</note>
    </ligand>
</feature>
<keyword evidence="10 12" id="KW-0456">Lyase</keyword>
<gene>
    <name evidence="12" type="primary">moaA</name>
    <name evidence="14" type="synonym">moaA2</name>
    <name evidence="14" type="ordered locus">H16_B1466</name>
</gene>
<evidence type="ECO:0000313" key="15">
    <source>
        <dbReference type="Proteomes" id="UP000008210"/>
    </source>
</evidence>
<proteinExistence type="inferred from homology"/>
<evidence type="ECO:0000256" key="11">
    <source>
        <dbReference type="ARBA" id="ARBA00048697"/>
    </source>
</evidence>
<evidence type="ECO:0000256" key="3">
    <source>
        <dbReference type="ARBA" id="ARBA00022691"/>
    </source>
</evidence>
<dbReference type="Pfam" id="PF06463">
    <property type="entry name" value="Mob_synth_C"/>
    <property type="match status" value="1"/>
</dbReference>
<evidence type="ECO:0000256" key="7">
    <source>
        <dbReference type="ARBA" id="ARBA00023014"/>
    </source>
</evidence>
<dbReference type="eggNOG" id="COG2896">
    <property type="taxonomic scope" value="Bacteria"/>
</dbReference>
<dbReference type="InterPro" id="IPR010505">
    <property type="entry name" value="MoaA_twitch"/>
</dbReference>
<dbReference type="UniPathway" id="UPA00344"/>
<evidence type="ECO:0000256" key="1">
    <source>
        <dbReference type="ARBA" id="ARBA00012167"/>
    </source>
</evidence>
<evidence type="ECO:0000256" key="10">
    <source>
        <dbReference type="ARBA" id="ARBA00023239"/>
    </source>
</evidence>
<feature type="binding site" evidence="12">
    <location>
        <position position="319"/>
    </location>
    <ligand>
        <name>[4Fe-4S] cluster</name>
        <dbReference type="ChEBI" id="CHEBI:49883"/>
        <label>2</label>
        <note>4Fe-4S-substrate</note>
    </ligand>
</feature>
<keyword evidence="8 12" id="KW-0342">GTP-binding</keyword>
<name>Q0K170_CUPNH</name>
<keyword evidence="5 12" id="KW-0547">Nucleotide-binding</keyword>
<dbReference type="SFLD" id="SFLDS00029">
    <property type="entry name" value="Radical_SAM"/>
    <property type="match status" value="1"/>
</dbReference>
<feature type="binding site" evidence="12">
    <location>
        <position position="54"/>
    </location>
    <ligand>
        <name>GTP</name>
        <dbReference type="ChEBI" id="CHEBI:37565"/>
    </ligand>
</feature>
<evidence type="ECO:0000313" key="14">
    <source>
        <dbReference type="EMBL" id="CAJ96254.1"/>
    </source>
</evidence>
<reference evidence="14 15" key="1">
    <citation type="journal article" date="2006" name="Nat. Biotechnol.">
        <title>Genome sequence of the bioplastic-producing 'Knallgas' bacterium Ralstonia eutropha H16.</title>
        <authorList>
            <person name="Pohlmann A."/>
            <person name="Fricke W.F."/>
            <person name="Reinecke F."/>
            <person name="Kusian B."/>
            <person name="Liesegang H."/>
            <person name="Cramm R."/>
            <person name="Eitinger T."/>
            <person name="Ewering C."/>
            <person name="Potter M."/>
            <person name="Schwartz E."/>
            <person name="Strittmatter A."/>
            <person name="Voss I."/>
            <person name="Gottschalk G."/>
            <person name="Steinbuechel A."/>
            <person name="Friedrich B."/>
            <person name="Bowien B."/>
        </authorList>
    </citation>
    <scope>NUCLEOTIDE SEQUENCE [LARGE SCALE GENOMIC DNA]</scope>
    <source>
        <strain evidence="15">ATCC 17699 / DSM 428 / KCTC 22496 / NCIMB 10442 / H16 / Stanier 337</strain>
    </source>
</reference>
<dbReference type="InterPro" id="IPR007197">
    <property type="entry name" value="rSAM"/>
</dbReference>
<comment type="catalytic activity">
    <reaction evidence="11 12">
        <text>GTP + AH2 + S-adenosyl-L-methionine = (8S)-3',8-cyclo-7,8-dihydroguanosine 5'-triphosphate + 5'-deoxyadenosine + L-methionine + A + H(+)</text>
        <dbReference type="Rhea" id="RHEA:49576"/>
        <dbReference type="ChEBI" id="CHEBI:13193"/>
        <dbReference type="ChEBI" id="CHEBI:15378"/>
        <dbReference type="ChEBI" id="CHEBI:17319"/>
        <dbReference type="ChEBI" id="CHEBI:17499"/>
        <dbReference type="ChEBI" id="CHEBI:37565"/>
        <dbReference type="ChEBI" id="CHEBI:57844"/>
        <dbReference type="ChEBI" id="CHEBI:59789"/>
        <dbReference type="ChEBI" id="CHEBI:131766"/>
        <dbReference type="EC" id="4.1.99.22"/>
    </reaction>
</comment>
<keyword evidence="15" id="KW-1185">Reference proteome</keyword>
<dbReference type="PANTHER" id="PTHR22960">
    <property type="entry name" value="MOLYBDOPTERIN COFACTOR SYNTHESIS PROTEIN A"/>
    <property type="match status" value="1"/>
</dbReference>
<dbReference type="STRING" id="381666.H16_B1466"/>
<feature type="binding site" evidence="12">
    <location>
        <position position="112"/>
    </location>
    <ligand>
        <name>S-adenosyl-L-methionine</name>
        <dbReference type="ChEBI" id="CHEBI:59789"/>
    </ligand>
</feature>
<dbReference type="SMART" id="SM00729">
    <property type="entry name" value="Elp3"/>
    <property type="match status" value="1"/>
</dbReference>
<comment type="cofactor">
    <cofactor evidence="12">
        <name>[4Fe-4S] cluster</name>
        <dbReference type="ChEBI" id="CHEBI:49883"/>
    </cofactor>
    <text evidence="12">Binds 2 [4Fe-4S] clusters. Binds 1 [4Fe-4S] cluster coordinated with 3 cysteines and an exchangeable S-adenosyl-L-methionine and 1 [4Fe-4S] cluster coordinated with 3 cysteines and the GTP-derived substrate.</text>
</comment>
<dbReference type="InterPro" id="IPR050105">
    <property type="entry name" value="MoCo_biosynth_MoaA/MoaC"/>
</dbReference>
<accession>Q0K170</accession>
<feature type="binding site" evidence="12">
    <location>
        <position position="108"/>
    </location>
    <ligand>
        <name>GTP</name>
        <dbReference type="ChEBI" id="CHEBI:37565"/>
    </ligand>
</feature>
<keyword evidence="4 12" id="KW-0479">Metal-binding</keyword>
<dbReference type="HAMAP" id="MF_01225_B">
    <property type="entry name" value="MoaA_B"/>
    <property type="match status" value="1"/>
</dbReference>
<dbReference type="InterPro" id="IPR013483">
    <property type="entry name" value="MoaA"/>
</dbReference>
<feature type="binding site" evidence="12">
    <location>
        <position position="205"/>
    </location>
    <ligand>
        <name>GTP</name>
        <dbReference type="ChEBI" id="CHEBI:37565"/>
    </ligand>
</feature>
<comment type="subunit">
    <text evidence="12">Monomer and homodimer.</text>
</comment>
<comment type="similarity">
    <text evidence="12">Belongs to the radical SAM superfamily. MoaA family.</text>
</comment>
<organism evidence="14 15">
    <name type="scientific">Cupriavidus necator (strain ATCC 17699 / DSM 428 / KCTC 22496 / NCIMB 10442 / H16 / Stanier 337)</name>
    <name type="common">Ralstonia eutropha</name>
    <dbReference type="NCBI Taxonomy" id="381666"/>
    <lineage>
        <taxon>Bacteria</taxon>
        <taxon>Pseudomonadati</taxon>
        <taxon>Pseudomonadota</taxon>
        <taxon>Betaproteobacteria</taxon>
        <taxon>Burkholderiales</taxon>
        <taxon>Burkholderiaceae</taxon>
        <taxon>Cupriavidus</taxon>
    </lineage>
</organism>
<dbReference type="GO" id="GO:0046872">
    <property type="term" value="F:metal ion binding"/>
    <property type="evidence" value="ECO:0007669"/>
    <property type="project" value="UniProtKB-KW"/>
</dbReference>
<dbReference type="KEGG" id="reh:H16_B1466"/>
<dbReference type="GO" id="GO:0006777">
    <property type="term" value="P:Mo-molybdopterin cofactor biosynthetic process"/>
    <property type="evidence" value="ECO:0007669"/>
    <property type="project" value="UniProtKB-UniRule"/>
</dbReference>
<keyword evidence="7 12" id="KW-0411">Iron-sulfur</keyword>
<dbReference type="GO" id="GO:0051539">
    <property type="term" value="F:4 iron, 4 sulfur cluster binding"/>
    <property type="evidence" value="ECO:0007669"/>
    <property type="project" value="UniProtKB-UniRule"/>
</dbReference>
<keyword evidence="6 12" id="KW-0408">Iron</keyword>
<feature type="domain" description="Radical SAM core" evidence="13">
    <location>
        <begin position="45"/>
        <end position="278"/>
    </location>
</feature>
<dbReference type="Gene3D" id="3.20.20.70">
    <property type="entry name" value="Aldolase class I"/>
    <property type="match status" value="1"/>
</dbReference>
<keyword evidence="3 12" id="KW-0949">S-adenosyl-L-methionine</keyword>
<protein>
    <recommendedName>
        <fullName evidence="1 12">GTP 3',8-cyclase</fullName>
        <ecNumber evidence="1 12">4.1.99.22</ecNumber>
    </recommendedName>
    <alternativeName>
        <fullName evidence="12">Molybdenum cofactor biosynthesis protein A</fullName>
    </alternativeName>
</protein>
<dbReference type="Proteomes" id="UP000008210">
    <property type="component" value="Chromosome 2"/>
</dbReference>
<dbReference type="GO" id="GO:0061798">
    <property type="term" value="F:GTP 3',8'-cyclase activity"/>
    <property type="evidence" value="ECO:0007669"/>
    <property type="project" value="UniProtKB-UniRule"/>
</dbReference>
<dbReference type="InterPro" id="IPR040064">
    <property type="entry name" value="MoaA-like"/>
</dbReference>
<dbReference type="PROSITE" id="PS51918">
    <property type="entry name" value="RADICAL_SAM"/>
    <property type="match status" value="1"/>
</dbReference>
<keyword evidence="9 12" id="KW-0501">Molybdenum cofactor biosynthesis</keyword>
<dbReference type="CDD" id="cd01335">
    <property type="entry name" value="Radical_SAM"/>
    <property type="match status" value="1"/>
</dbReference>
<evidence type="ECO:0000256" key="6">
    <source>
        <dbReference type="ARBA" id="ARBA00023004"/>
    </source>
</evidence>
<dbReference type="AlphaFoldDB" id="Q0K170"/>
<dbReference type="HOGENOM" id="CLU_009273_0_1_4"/>
<dbReference type="GO" id="GO:1904047">
    <property type="term" value="F:S-adenosyl-L-methionine binding"/>
    <property type="evidence" value="ECO:0007669"/>
    <property type="project" value="UniProtKB-UniRule"/>
</dbReference>
<dbReference type="PANTHER" id="PTHR22960:SF0">
    <property type="entry name" value="MOLYBDENUM COFACTOR BIOSYNTHESIS PROTEIN 1"/>
    <property type="match status" value="1"/>
</dbReference>
<dbReference type="SFLD" id="SFLDG01386">
    <property type="entry name" value="main_SPASM_domain-containing"/>
    <property type="match status" value="1"/>
</dbReference>
<dbReference type="SFLD" id="SFLDG01067">
    <property type="entry name" value="SPASM/twitch_domain_containing"/>
    <property type="match status" value="1"/>
</dbReference>
<dbReference type="SUPFAM" id="SSF102114">
    <property type="entry name" value="Radical SAM enzymes"/>
    <property type="match status" value="1"/>
</dbReference>
<dbReference type="PROSITE" id="PS01305">
    <property type="entry name" value="MOAA_NIFB_PQQE"/>
    <property type="match status" value="1"/>
</dbReference>
<feature type="binding site" evidence="12">
    <location>
        <position position="167"/>
    </location>
    <ligand>
        <name>S-adenosyl-L-methionine</name>
        <dbReference type="ChEBI" id="CHEBI:59789"/>
    </ligand>
</feature>
<comment type="pathway">
    <text evidence="12">Cofactor biosynthesis; molybdopterin biosynthesis.</text>
</comment>
<feature type="binding site" evidence="12">
    <location>
        <position position="305"/>
    </location>
    <ligand>
        <name>[4Fe-4S] cluster</name>
        <dbReference type="ChEBI" id="CHEBI:49883"/>
        <label>2</label>
        <note>4Fe-4S-substrate</note>
    </ligand>
</feature>
<evidence type="ECO:0000256" key="4">
    <source>
        <dbReference type="ARBA" id="ARBA00022723"/>
    </source>
</evidence>
<dbReference type="GO" id="GO:0005525">
    <property type="term" value="F:GTP binding"/>
    <property type="evidence" value="ECO:0007669"/>
    <property type="project" value="UniProtKB-UniRule"/>
</dbReference>
<feature type="binding site" evidence="12">
    <location>
        <position position="67"/>
    </location>
    <ligand>
        <name>S-adenosyl-L-methionine</name>
        <dbReference type="ChEBI" id="CHEBI:59789"/>
    </ligand>
</feature>
<dbReference type="InterPro" id="IPR013785">
    <property type="entry name" value="Aldolase_TIM"/>
</dbReference>
<feature type="binding site" evidence="12">
    <location>
        <position position="239"/>
    </location>
    <ligand>
        <name>S-adenosyl-L-methionine</name>
        <dbReference type="ChEBI" id="CHEBI:59789"/>
    </ligand>
</feature>
<feature type="binding site" evidence="12">
    <location>
        <position position="143"/>
    </location>
    <ligand>
        <name>GTP</name>
        <dbReference type="ChEBI" id="CHEBI:37565"/>
    </ligand>
</feature>
<evidence type="ECO:0000256" key="12">
    <source>
        <dbReference type="HAMAP-Rule" id="MF_01225"/>
    </source>
</evidence>
<evidence type="ECO:0000256" key="9">
    <source>
        <dbReference type="ARBA" id="ARBA00023150"/>
    </source>
</evidence>
<evidence type="ECO:0000256" key="8">
    <source>
        <dbReference type="ARBA" id="ARBA00023134"/>
    </source>
</evidence>
<feature type="binding site" evidence="12">
    <location>
        <position position="68"/>
    </location>
    <ligand>
        <name>[4Fe-4S] cluster</name>
        <dbReference type="ChEBI" id="CHEBI:49883"/>
        <label>1</label>
        <note>4Fe-4S-S-AdoMet</note>
    </ligand>
</feature>
<dbReference type="EC" id="4.1.99.22" evidence="1 12"/>
<dbReference type="InterPro" id="IPR006638">
    <property type="entry name" value="Elp3/MiaA/NifB-like_rSAM"/>
</dbReference>
<dbReference type="InterPro" id="IPR058240">
    <property type="entry name" value="rSAM_sf"/>
</dbReference>
<dbReference type="Pfam" id="PF04055">
    <property type="entry name" value="Radical_SAM"/>
    <property type="match status" value="1"/>
</dbReference>
<sequence length="381" mass="41800">MACAMPYPIAPGRFAMQAALVQEMPAARSLEAPEPDHASPACRDQLGRPLRDLRLSVIDQCNFRCTYCMPKERFGRDYPFLSPEQRLSDAELLRIVRAFVGLGVEKVRLTGGEPLLRKGIESLVERIAAMRTLDGRQVEVAMTTNGSLLARKARSLRDAGLGRVTVSLDSLDDQIFRAMNDVDFPVGRVLEGIDAAIAAGLAPVKVNCVVERGTNDAQVLPLVEHFRGSDVTLRFIEYMDVEGPSGWSQSRVVPSDEIRGMVERAHALLPVTRRDGETASNYLLADGSLKLGFISSVSHPFCGDCTRARVSVDGRLYLCLFATSSVDLRQHLGAARPDEAVADAVRQAWQARGDRYSELRADRLASGKRQYPTVRMSLVGG</sequence>
<keyword evidence="2 12" id="KW-0004">4Fe-4S</keyword>
<dbReference type="EMBL" id="AM260480">
    <property type="protein sequence ID" value="CAJ96254.1"/>
    <property type="molecule type" value="Genomic_DNA"/>
</dbReference>
<evidence type="ECO:0000256" key="5">
    <source>
        <dbReference type="ARBA" id="ARBA00022741"/>
    </source>
</evidence>
<dbReference type="CDD" id="cd21117">
    <property type="entry name" value="Twitch_MoaA"/>
    <property type="match status" value="1"/>
</dbReference>
<feature type="binding site" evidence="12">
    <location>
        <begin position="307"/>
        <end position="309"/>
    </location>
    <ligand>
        <name>GTP</name>
        <dbReference type="ChEBI" id="CHEBI:37565"/>
    </ligand>
</feature>
<feature type="binding site" evidence="12">
    <location>
        <position position="302"/>
    </location>
    <ligand>
        <name>[4Fe-4S] cluster</name>
        <dbReference type="ChEBI" id="CHEBI:49883"/>
        <label>2</label>
        <note>4Fe-4S-substrate</note>
    </ligand>
</feature>
<comment type="function">
    <text evidence="12">Catalyzes the cyclization of GTP to (8S)-3',8-cyclo-7,8-dihydroguanosine 5'-triphosphate.</text>
</comment>
<dbReference type="GO" id="GO:0061799">
    <property type="term" value="F:cyclic pyranopterin monophosphate synthase activity"/>
    <property type="evidence" value="ECO:0007669"/>
    <property type="project" value="TreeGrafter"/>
</dbReference>
<feature type="binding site" evidence="12">
    <location>
        <position position="65"/>
    </location>
    <ligand>
        <name>[4Fe-4S] cluster</name>
        <dbReference type="ChEBI" id="CHEBI:49883"/>
        <label>1</label>
        <note>4Fe-4S-S-AdoMet</note>
    </ligand>
</feature>
<dbReference type="InterPro" id="IPR000385">
    <property type="entry name" value="MoaA_NifB_PqqE_Fe-S-bd_CS"/>
</dbReference>
<evidence type="ECO:0000259" key="13">
    <source>
        <dbReference type="PROSITE" id="PS51918"/>
    </source>
</evidence>
<dbReference type="NCBIfam" id="TIGR02666">
    <property type="entry name" value="moaA"/>
    <property type="match status" value="1"/>
</dbReference>